<dbReference type="CDD" id="cd07816">
    <property type="entry name" value="Bet_v1-like"/>
    <property type="match status" value="1"/>
</dbReference>
<evidence type="ECO:0000256" key="1">
    <source>
        <dbReference type="ARBA" id="ARBA00009744"/>
    </source>
</evidence>
<evidence type="ECO:0000259" key="2">
    <source>
        <dbReference type="SMART" id="SM01037"/>
    </source>
</evidence>
<protein>
    <submittedName>
        <fullName evidence="3">MLP-like protein</fullName>
    </submittedName>
</protein>
<gene>
    <name evidence="3" type="ORF">Sango_1023400</name>
</gene>
<dbReference type="GO" id="GO:0006952">
    <property type="term" value="P:defense response"/>
    <property type="evidence" value="ECO:0007669"/>
    <property type="project" value="InterPro"/>
</dbReference>
<evidence type="ECO:0000313" key="3">
    <source>
        <dbReference type="EMBL" id="KAK4402827.1"/>
    </source>
</evidence>
<dbReference type="SMART" id="SM01037">
    <property type="entry name" value="Bet_v_1"/>
    <property type="match status" value="1"/>
</dbReference>
<dbReference type="Proteomes" id="UP001289374">
    <property type="component" value="Unassembled WGS sequence"/>
</dbReference>
<name>A0AAE2BYU9_9LAMI</name>
<reference evidence="3" key="1">
    <citation type="submission" date="2020-06" db="EMBL/GenBank/DDBJ databases">
        <authorList>
            <person name="Li T."/>
            <person name="Hu X."/>
            <person name="Zhang T."/>
            <person name="Song X."/>
            <person name="Zhang H."/>
            <person name="Dai N."/>
            <person name="Sheng W."/>
            <person name="Hou X."/>
            <person name="Wei L."/>
        </authorList>
    </citation>
    <scope>NUCLEOTIDE SEQUENCE</scope>
    <source>
        <strain evidence="3">K16</strain>
        <tissue evidence="3">Leaf</tissue>
    </source>
</reference>
<proteinExistence type="inferred from homology"/>
<dbReference type="InterPro" id="IPR023393">
    <property type="entry name" value="START-like_dom_sf"/>
</dbReference>
<organism evidence="3 4">
    <name type="scientific">Sesamum angolense</name>
    <dbReference type="NCBI Taxonomy" id="2727404"/>
    <lineage>
        <taxon>Eukaryota</taxon>
        <taxon>Viridiplantae</taxon>
        <taxon>Streptophyta</taxon>
        <taxon>Embryophyta</taxon>
        <taxon>Tracheophyta</taxon>
        <taxon>Spermatophyta</taxon>
        <taxon>Magnoliopsida</taxon>
        <taxon>eudicotyledons</taxon>
        <taxon>Gunneridae</taxon>
        <taxon>Pentapetalae</taxon>
        <taxon>asterids</taxon>
        <taxon>lamiids</taxon>
        <taxon>Lamiales</taxon>
        <taxon>Pedaliaceae</taxon>
        <taxon>Sesamum</taxon>
    </lineage>
</organism>
<feature type="domain" description="Bet v I/Major latex protein" evidence="2">
    <location>
        <begin position="1"/>
        <end position="154"/>
    </location>
</feature>
<dbReference type="AlphaFoldDB" id="A0AAE2BYU9"/>
<comment type="similarity">
    <text evidence="1">Belongs to the BetVI family.</text>
</comment>
<reference evidence="3" key="2">
    <citation type="journal article" date="2024" name="Plant">
        <title>Genomic evolution and insights into agronomic trait innovations of Sesamum species.</title>
        <authorList>
            <person name="Miao H."/>
            <person name="Wang L."/>
            <person name="Qu L."/>
            <person name="Liu H."/>
            <person name="Sun Y."/>
            <person name="Le M."/>
            <person name="Wang Q."/>
            <person name="Wei S."/>
            <person name="Zheng Y."/>
            <person name="Lin W."/>
            <person name="Duan Y."/>
            <person name="Cao H."/>
            <person name="Xiong S."/>
            <person name="Wang X."/>
            <person name="Wei L."/>
            <person name="Li C."/>
            <person name="Ma Q."/>
            <person name="Ju M."/>
            <person name="Zhao R."/>
            <person name="Li G."/>
            <person name="Mu C."/>
            <person name="Tian Q."/>
            <person name="Mei H."/>
            <person name="Zhang T."/>
            <person name="Gao T."/>
            <person name="Zhang H."/>
        </authorList>
    </citation>
    <scope>NUCLEOTIDE SEQUENCE</scope>
    <source>
        <strain evidence="3">K16</strain>
    </source>
</reference>
<dbReference type="Gene3D" id="3.30.530.20">
    <property type="match status" value="1"/>
</dbReference>
<dbReference type="SUPFAM" id="SSF55961">
    <property type="entry name" value="Bet v1-like"/>
    <property type="match status" value="1"/>
</dbReference>
<comment type="caution">
    <text evidence="3">The sequence shown here is derived from an EMBL/GenBank/DDBJ whole genome shotgun (WGS) entry which is preliminary data.</text>
</comment>
<dbReference type="InterPro" id="IPR000916">
    <property type="entry name" value="Bet_v_I/MLP"/>
</dbReference>
<sequence>MASKLEVEFEMKSSPEMVWESIRESTTLFPKALPKEYESIEILEGDGKSVASVRLIKYPPGLSAISSTKEKIEVVDEGKKMLSYSVIGGDILKYYKNFKAHLSVSPKGEGESEGSCVKWSCEFEKASEEVPNPDLIRDFAIKNFQDLDAYILGVGAV</sequence>
<accession>A0AAE2BYU9</accession>
<dbReference type="FunFam" id="3.30.530.20:FF:000007">
    <property type="entry name" value="Major pollen allergen Bet v 1-A"/>
    <property type="match status" value="1"/>
</dbReference>
<evidence type="ECO:0000313" key="4">
    <source>
        <dbReference type="Proteomes" id="UP001289374"/>
    </source>
</evidence>
<dbReference type="EMBL" id="JACGWL010000005">
    <property type="protein sequence ID" value="KAK4402827.1"/>
    <property type="molecule type" value="Genomic_DNA"/>
</dbReference>
<dbReference type="InterPro" id="IPR051761">
    <property type="entry name" value="MLP-like_ligand-binding"/>
</dbReference>
<dbReference type="Pfam" id="PF00407">
    <property type="entry name" value="Bet_v_1"/>
    <property type="match status" value="1"/>
</dbReference>
<keyword evidence="4" id="KW-1185">Reference proteome</keyword>
<dbReference type="PANTHER" id="PTHR31907">
    <property type="entry name" value="MLP-LIKE PROTEIN 423"/>
    <property type="match status" value="1"/>
</dbReference>